<dbReference type="Pfam" id="PF22669">
    <property type="entry name" value="Exo_endo_phos2"/>
    <property type="match status" value="1"/>
</dbReference>
<dbReference type="EMBL" id="CDQK01000003">
    <property type="protein sequence ID" value="CEP22842.1"/>
    <property type="molecule type" value="Genomic_DNA"/>
</dbReference>
<gene>
    <name evidence="2" type="ORF">BN1211_3300</name>
</gene>
<dbReference type="SUPFAM" id="SSF56219">
    <property type="entry name" value="DNase I-like"/>
    <property type="match status" value="1"/>
</dbReference>
<organism evidence="2 3">
    <name type="scientific">Cyberlindnera jadinii (strain ATCC 18201 / CBS 1600 / BCRC 20928 / JCM 3617 / NBRC 0987 / NRRL Y-1542)</name>
    <name type="common">Torula yeast</name>
    <name type="synonym">Candida utilis</name>
    <dbReference type="NCBI Taxonomy" id="983966"/>
    <lineage>
        <taxon>Eukaryota</taxon>
        <taxon>Fungi</taxon>
        <taxon>Dikarya</taxon>
        <taxon>Ascomycota</taxon>
        <taxon>Saccharomycotina</taxon>
        <taxon>Saccharomycetes</taxon>
        <taxon>Phaffomycetales</taxon>
        <taxon>Phaffomycetaceae</taxon>
        <taxon>Cyberlindnera</taxon>
    </lineage>
</organism>
<sequence>MAHIFLFTLNCAKASQLRSIAETVGRSLPEESPDLFVFGFQELVELLPSLTPGVVDEELSQLKALIATTIEEKYGIEVFKSVNSSVGAIGSFVLSVGPIESVLEASTTCGLMYSSLKGGCGLRIKYNHQYYTFVTAHLSANEGQLARRIQDSTKVLRGLQFGDGWSVLRPQSHVFFMGDLNFRSRSGDALLSNDELIPSMSRGECFPGFDECAIAFKPTYKFNIGTDTYNKKRIPSWCDRILFLKYPRIVKSEYQSAPVLTSDHHAVYLDLTVDQLPAEAVSTRGQITSQAGEVVDMSLSTTVQLDAILRLVGDFVVWKSLWLTRTTLGRVLLCTLVLGLCYMVL</sequence>
<accession>A0A0H5C4Y9</accession>
<dbReference type="InterPro" id="IPR046985">
    <property type="entry name" value="IP5"/>
</dbReference>
<reference evidence="3" key="1">
    <citation type="journal article" date="2015" name="J. Biotechnol.">
        <title>The structure of the Cyberlindnera jadinii genome and its relation to Candida utilis analyzed by the occurrence of single nucleotide polymorphisms.</title>
        <authorList>
            <person name="Rupp O."/>
            <person name="Brinkrolf K."/>
            <person name="Buerth C."/>
            <person name="Kunigo M."/>
            <person name="Schneider J."/>
            <person name="Jaenicke S."/>
            <person name="Goesmann A."/>
            <person name="Puehler A."/>
            <person name="Jaeger K.-E."/>
            <person name="Ernst J.F."/>
        </authorList>
    </citation>
    <scope>NUCLEOTIDE SEQUENCE [LARGE SCALE GENOMIC DNA]</scope>
    <source>
        <strain evidence="3">ATCC 18201 / CBS 1600 / BCRC 20928 / JCM 3617 / NBRC 0987 / NRRL Y-1542</strain>
    </source>
</reference>
<evidence type="ECO:0000313" key="2">
    <source>
        <dbReference type="EMBL" id="CEP22842.1"/>
    </source>
</evidence>
<dbReference type="Proteomes" id="UP000038830">
    <property type="component" value="Unassembled WGS sequence"/>
</dbReference>
<evidence type="ECO:0000313" key="3">
    <source>
        <dbReference type="Proteomes" id="UP000038830"/>
    </source>
</evidence>
<dbReference type="GO" id="GO:0004439">
    <property type="term" value="F:phosphatidylinositol-4,5-bisphosphate 5-phosphatase activity"/>
    <property type="evidence" value="ECO:0007669"/>
    <property type="project" value="TreeGrafter"/>
</dbReference>
<dbReference type="AlphaFoldDB" id="A0A0H5C4Y9"/>
<dbReference type="GO" id="GO:0046856">
    <property type="term" value="P:phosphatidylinositol dephosphorylation"/>
    <property type="evidence" value="ECO:0007669"/>
    <property type="project" value="InterPro"/>
</dbReference>
<dbReference type="SMART" id="SM00128">
    <property type="entry name" value="IPPc"/>
    <property type="match status" value="1"/>
</dbReference>
<evidence type="ECO:0000259" key="1">
    <source>
        <dbReference type="SMART" id="SM00128"/>
    </source>
</evidence>
<name>A0A0H5C4Y9_CYBJN</name>
<dbReference type="InterPro" id="IPR000300">
    <property type="entry name" value="IPPc"/>
</dbReference>
<dbReference type="Gene3D" id="3.60.10.10">
    <property type="entry name" value="Endonuclease/exonuclease/phosphatase"/>
    <property type="match status" value="1"/>
</dbReference>
<protein>
    <recommendedName>
        <fullName evidence="1">Inositol polyphosphate-related phosphatase domain-containing protein</fullName>
    </recommendedName>
</protein>
<dbReference type="PANTHER" id="PTHR11200">
    <property type="entry name" value="INOSITOL 5-PHOSPHATASE"/>
    <property type="match status" value="1"/>
</dbReference>
<feature type="domain" description="Inositol polyphosphate-related phosphatase" evidence="1">
    <location>
        <begin position="1"/>
        <end position="277"/>
    </location>
</feature>
<proteinExistence type="predicted"/>
<dbReference type="InterPro" id="IPR036691">
    <property type="entry name" value="Endo/exonu/phosph_ase_sf"/>
</dbReference>
<dbReference type="PANTHER" id="PTHR11200:SF275">
    <property type="entry name" value="LD06095P"/>
    <property type="match status" value="1"/>
</dbReference>